<dbReference type="InParanoid" id="C5K5W6"/>
<dbReference type="AlphaFoldDB" id="C5K5W6"/>
<proteinExistence type="predicted"/>
<gene>
    <name evidence="2" type="ORF">Pmar_PMAR026717</name>
</gene>
<evidence type="ECO:0000313" key="3">
    <source>
        <dbReference type="Proteomes" id="UP000007800"/>
    </source>
</evidence>
<dbReference type="RefSeq" id="XP_002788331.1">
    <property type="nucleotide sequence ID" value="XM_002788285.1"/>
</dbReference>
<name>C5K5W6_PERM5</name>
<dbReference type="GeneID" id="9053637"/>
<dbReference type="EMBL" id="GG670791">
    <property type="protein sequence ID" value="EER20127.1"/>
    <property type="molecule type" value="Genomic_DNA"/>
</dbReference>
<feature type="region of interest" description="Disordered" evidence="1">
    <location>
        <begin position="1"/>
        <end position="33"/>
    </location>
</feature>
<keyword evidence="3" id="KW-1185">Reference proteome</keyword>
<sequence>MEMELNSQLPAAKRLRLSSSSGTSLSGSGRRSDSSLQSRWVEHRCSDEFLAYINSSITRATPSCGTACILESTERRMNLARMLHRCLNLIGSVHDAPLYCRAWEIFAKSVSHLHPHLNSPEATSSEAFRAEASVRAMCAASVSLAVDVRCPLDSPPSSWIVTWGHFFSGFVNYGDANVNSKAFLVKNEEDCRKGSERSKALMRLKVVLSSSIFDWNLDGTATVADCLRICYDRFILALPELAPDCFSWFNAGAVLRSCQSLSIIASLALTGSDGPVGEDEENVRSCAANHVALAVLALVTSYASNSFVDSAARPMMAAIPDLSGVSSLLTKGIPLLNAYLTSCDEEKIAIVGALATAAGCFVSDLIRIVNAVWNGSNVKHALMMVDALAEEHQLYYQKFRVHMKNSTGSSILVNKSPFEL</sequence>
<organism evidence="3">
    <name type="scientific">Perkinsus marinus (strain ATCC 50983 / TXsc)</name>
    <dbReference type="NCBI Taxonomy" id="423536"/>
    <lineage>
        <taxon>Eukaryota</taxon>
        <taxon>Sar</taxon>
        <taxon>Alveolata</taxon>
        <taxon>Perkinsozoa</taxon>
        <taxon>Perkinsea</taxon>
        <taxon>Perkinsida</taxon>
        <taxon>Perkinsidae</taxon>
        <taxon>Perkinsus</taxon>
    </lineage>
</organism>
<evidence type="ECO:0000256" key="1">
    <source>
        <dbReference type="SAM" id="MobiDB-lite"/>
    </source>
</evidence>
<dbReference type="OrthoDB" id="444032at2759"/>
<dbReference type="Proteomes" id="UP000007800">
    <property type="component" value="Unassembled WGS sequence"/>
</dbReference>
<evidence type="ECO:0000313" key="2">
    <source>
        <dbReference type="EMBL" id="EER20127.1"/>
    </source>
</evidence>
<reference evidence="2 3" key="1">
    <citation type="submission" date="2008-07" db="EMBL/GenBank/DDBJ databases">
        <authorList>
            <person name="El-Sayed N."/>
            <person name="Caler E."/>
            <person name="Inman J."/>
            <person name="Amedeo P."/>
            <person name="Hass B."/>
            <person name="Wortman J."/>
        </authorList>
    </citation>
    <scope>NUCLEOTIDE SEQUENCE [LARGE SCALE GENOMIC DNA]</scope>
    <source>
        <strain evidence="3">ATCC 50983 / TXsc</strain>
    </source>
</reference>
<feature type="compositionally biased region" description="Low complexity" evidence="1">
    <location>
        <begin position="17"/>
        <end position="33"/>
    </location>
</feature>
<protein>
    <submittedName>
        <fullName evidence="2">Uncharacterized protein</fullName>
    </submittedName>
</protein>
<accession>C5K5W6</accession>